<keyword evidence="9" id="KW-0472">Membrane</keyword>
<evidence type="ECO:0000256" key="2">
    <source>
        <dbReference type="ARBA" id="ARBA00022448"/>
    </source>
</evidence>
<evidence type="ECO:0000313" key="14">
    <source>
        <dbReference type="Proteomes" id="UP000007013"/>
    </source>
</evidence>
<dbReference type="GO" id="GO:0009279">
    <property type="term" value="C:cell outer membrane"/>
    <property type="evidence" value="ECO:0007669"/>
    <property type="project" value="UniProtKB-SubCell"/>
</dbReference>
<proteinExistence type="predicted"/>
<keyword evidence="14" id="KW-1185">Reference proteome</keyword>
<keyword evidence="10" id="KW-0998">Cell outer membrane</keyword>
<dbReference type="Gene3D" id="2.40.170.20">
    <property type="entry name" value="TonB-dependent receptor, beta-barrel domain"/>
    <property type="match status" value="2"/>
</dbReference>
<dbReference type="GO" id="GO:0015344">
    <property type="term" value="F:siderophore uptake transmembrane transporter activity"/>
    <property type="evidence" value="ECO:0007669"/>
    <property type="project" value="TreeGrafter"/>
</dbReference>
<dbReference type="KEGG" id="ote:Oter_1755"/>
<evidence type="ECO:0000256" key="10">
    <source>
        <dbReference type="ARBA" id="ARBA00023237"/>
    </source>
</evidence>
<feature type="signal peptide" evidence="11">
    <location>
        <begin position="1"/>
        <end position="26"/>
    </location>
</feature>
<keyword evidence="6 11" id="KW-0732">Signal</keyword>
<dbReference type="InterPro" id="IPR012910">
    <property type="entry name" value="Plug_dom"/>
</dbReference>
<evidence type="ECO:0000256" key="6">
    <source>
        <dbReference type="ARBA" id="ARBA00022729"/>
    </source>
</evidence>
<dbReference type="InterPro" id="IPR039426">
    <property type="entry name" value="TonB-dep_rcpt-like"/>
</dbReference>
<evidence type="ECO:0000256" key="8">
    <source>
        <dbReference type="ARBA" id="ARBA00023065"/>
    </source>
</evidence>
<keyword evidence="5" id="KW-0812">Transmembrane</keyword>
<dbReference type="PANTHER" id="PTHR32552">
    <property type="entry name" value="FERRICHROME IRON RECEPTOR-RELATED"/>
    <property type="match status" value="1"/>
</dbReference>
<dbReference type="PANTHER" id="PTHR32552:SF68">
    <property type="entry name" value="FERRICHROME OUTER MEMBRANE TRANSPORTER_PHAGE RECEPTOR"/>
    <property type="match status" value="1"/>
</dbReference>
<evidence type="ECO:0000256" key="9">
    <source>
        <dbReference type="ARBA" id="ARBA00023136"/>
    </source>
</evidence>
<evidence type="ECO:0000256" key="3">
    <source>
        <dbReference type="ARBA" id="ARBA00022452"/>
    </source>
</evidence>
<feature type="domain" description="TonB-dependent receptor plug" evidence="12">
    <location>
        <begin position="78"/>
        <end position="190"/>
    </location>
</feature>
<sequence>MNKPRFTRYVLASALTLALSSARIVAQTTNTAASDATVPANQDEEVVVLSPFVVESTEDEGKYRASATLAGSRLRTDLRDIASPLSVVTSQFLQDTAATSNQDLLTYTTSTEVGGLFGNWGGFGNAQGVSDRNTLLSPNQNTRVRGLDQADNTRNFMLTDIPWDSYNTERVEIQRGPNSILFGVGSPAGIINANTIQARFDGNSGKFENQIGKYASVRWVADYNVEVVDDLLAIRVAGLFNDQKFRQEPAFNDDRRGYITATFQPQVLPQSWAGKLTVRANYEKAKITANRPRILPPEDGISLWFEDYAGDGVNNKIGFSKQVYDMFLWSQTGGGDASRGTLATAAATVLNPLPYQPAVSVLDGGALNNGGIGFWFRNGDSRPFFVSRQAPRENPGALNASGGVDNAIDIPYGSPMRVGGLNAYALSIDKIDEVEHQASRYPLATRGYYKDQSLTDPTIFNFYDHLIDGDNKREHQEWDATNISVAQTFLDNRLGLEFVYDSQSYSEWRSGATWSRPYISIDINKNLQNQLTQYTRVNAAGQPDPAAGLIDTSSYQAYGFTPSAAQPYVNPMAGAAFTAGSFSNNNRTDRERENYRLTTFAEFRAEDFFNRNSLLTRILGRHIVTGLLSREERREEQTQWAPSATPYDWALGLSVAGADTNLTGATRGITPVIYLSEPLFDRTTAHGLNLGAIQTYYNPSGTYQVDYFKTEWLPSRNPADASYVDPGAQWINLLGGVGVQADNPFNYRGRTNAPVDILNADTGDYAELVTNFGVAEQIVDSAGLVWQGHLLGGNIVPTVGWRKDKLRTYTATGAKDATGISATEVGKTEQVLDNEGRTTSWGVVAHVPKSWMQNVPVLSGLSAYYNYGENNRVEARYNYDGEPLDNPSAESKDYGIVLSAFEDKLSIKVGKYETKVKNANLPGGSSILGSNQYYLYQLEAWGTANTLLYAFGRAGLDPNQSWHWNWAGIDATGDGGNPAYAPTTDLFLNHPSSQRQLAAMDAWMDGLDAQFFTNYAINANVQALKTAYTTWRSSGNIQPLVDAAKASGFNVGTYTTGFSSQNNGQINGISPNGTIDNTSKGYEIEVNWTPTPSWNIQVNAAKTDAFRESLGKPMLDYIDKQWSRLQGPAGDIRLWWGGDNPVRRYYSDNIVSAVEFQKESIGFQVPEMRPWRFGAITNYSFKEGTLKGFNVGGAYRWEDKQILGYGLKADLTGLDVRKPLFGETEDHVDLWVGYQRKLNRDITWRIQLNLRNVGESEGLTPISVNPDGVVAAQRITEGMSWLVTNTFSF</sequence>
<dbReference type="InterPro" id="IPR036942">
    <property type="entry name" value="Beta-barrel_TonB_sf"/>
</dbReference>
<comment type="subcellular location">
    <subcellularLocation>
        <location evidence="1">Cell outer membrane</location>
        <topology evidence="1">Multi-pass membrane protein</topology>
    </subcellularLocation>
</comment>
<protein>
    <submittedName>
        <fullName evidence="13">TonB-dependent receptor plug</fullName>
    </submittedName>
</protein>
<keyword evidence="2" id="KW-0813">Transport</keyword>
<dbReference type="Pfam" id="PF07715">
    <property type="entry name" value="Plug"/>
    <property type="match status" value="1"/>
</dbReference>
<dbReference type="SUPFAM" id="SSF56935">
    <property type="entry name" value="Porins"/>
    <property type="match status" value="3"/>
</dbReference>
<dbReference type="Proteomes" id="UP000007013">
    <property type="component" value="Chromosome"/>
</dbReference>
<evidence type="ECO:0000256" key="4">
    <source>
        <dbReference type="ARBA" id="ARBA00022496"/>
    </source>
</evidence>
<keyword evidence="4" id="KW-0410">Iron transport</keyword>
<feature type="chain" id="PRO_5002774965" evidence="11">
    <location>
        <begin position="27"/>
        <end position="1289"/>
    </location>
</feature>
<accession>B1ZVV3</accession>
<evidence type="ECO:0000259" key="12">
    <source>
        <dbReference type="Pfam" id="PF07715"/>
    </source>
</evidence>
<dbReference type="HOGENOM" id="CLU_277051_0_0_0"/>
<evidence type="ECO:0000256" key="1">
    <source>
        <dbReference type="ARBA" id="ARBA00004571"/>
    </source>
</evidence>
<keyword evidence="7" id="KW-0408">Iron</keyword>
<dbReference type="STRING" id="452637.Oter_1755"/>
<reference evidence="13 14" key="1">
    <citation type="journal article" date="2011" name="J. Bacteriol.">
        <title>Genome sequence of the verrucomicrobium Opitutus terrae PB90-1, an abundant inhabitant of rice paddy soil ecosystems.</title>
        <authorList>
            <person name="van Passel M.W."/>
            <person name="Kant R."/>
            <person name="Palva A."/>
            <person name="Copeland A."/>
            <person name="Lucas S."/>
            <person name="Lapidus A."/>
            <person name="Glavina del Rio T."/>
            <person name="Pitluck S."/>
            <person name="Goltsman E."/>
            <person name="Clum A."/>
            <person name="Sun H."/>
            <person name="Schmutz J."/>
            <person name="Larimer F.W."/>
            <person name="Land M.L."/>
            <person name="Hauser L."/>
            <person name="Kyrpides N."/>
            <person name="Mikhailova N."/>
            <person name="Richardson P.P."/>
            <person name="Janssen P.H."/>
            <person name="de Vos W.M."/>
            <person name="Smidt H."/>
        </authorList>
    </citation>
    <scope>NUCLEOTIDE SEQUENCE [LARGE SCALE GENOMIC DNA]</scope>
    <source>
        <strain evidence="14">DSM 11246 / JCM 15787 / PB90-1</strain>
    </source>
</reference>
<dbReference type="eggNOG" id="COG1629">
    <property type="taxonomic scope" value="Bacteria"/>
</dbReference>
<evidence type="ECO:0000256" key="11">
    <source>
        <dbReference type="SAM" id="SignalP"/>
    </source>
</evidence>
<name>B1ZVV3_OPITP</name>
<keyword evidence="3" id="KW-1134">Transmembrane beta strand</keyword>
<evidence type="ECO:0000256" key="5">
    <source>
        <dbReference type="ARBA" id="ARBA00022692"/>
    </source>
</evidence>
<dbReference type="EMBL" id="CP001032">
    <property type="protein sequence ID" value="ACB75039.1"/>
    <property type="molecule type" value="Genomic_DNA"/>
</dbReference>
<evidence type="ECO:0000256" key="7">
    <source>
        <dbReference type="ARBA" id="ARBA00023004"/>
    </source>
</evidence>
<keyword evidence="8" id="KW-0406">Ion transport</keyword>
<evidence type="ECO:0000313" key="13">
    <source>
        <dbReference type="EMBL" id="ACB75039.1"/>
    </source>
</evidence>
<keyword evidence="13" id="KW-0675">Receptor</keyword>
<gene>
    <name evidence="13" type="ordered locus">Oter_1755</name>
</gene>
<organism evidence="13 14">
    <name type="scientific">Opitutus terrae (strain DSM 11246 / JCM 15787 / PB90-1)</name>
    <dbReference type="NCBI Taxonomy" id="452637"/>
    <lineage>
        <taxon>Bacteria</taxon>
        <taxon>Pseudomonadati</taxon>
        <taxon>Verrucomicrobiota</taxon>
        <taxon>Opitutia</taxon>
        <taxon>Opitutales</taxon>
        <taxon>Opitutaceae</taxon>
        <taxon>Opitutus</taxon>
    </lineage>
</organism>